<dbReference type="GeneID" id="115469029"/>
<dbReference type="GO" id="GO:0007165">
    <property type="term" value="P:signal transduction"/>
    <property type="evidence" value="ECO:0007669"/>
    <property type="project" value="InterPro"/>
</dbReference>
<evidence type="ECO:0000256" key="1">
    <source>
        <dbReference type="SAM" id="Coils"/>
    </source>
</evidence>
<dbReference type="InterPro" id="IPR000159">
    <property type="entry name" value="RA_dom"/>
</dbReference>
<feature type="region of interest" description="Disordered" evidence="2">
    <location>
        <begin position="139"/>
        <end position="161"/>
    </location>
</feature>
<dbReference type="CTD" id="8045"/>
<dbReference type="OrthoDB" id="10051571at2759"/>
<feature type="domain" description="Ras-associating" evidence="3">
    <location>
        <begin position="1"/>
        <end position="82"/>
    </location>
</feature>
<dbReference type="Gene3D" id="3.10.20.90">
    <property type="entry name" value="Phosphatidylinositol 3-kinase Catalytic Subunit, Chain A, domain 1"/>
    <property type="match status" value="1"/>
</dbReference>
<dbReference type="Pfam" id="PF00788">
    <property type="entry name" value="RA"/>
    <property type="match status" value="1"/>
</dbReference>
<dbReference type="KEGG" id="muo:115469029"/>
<feature type="compositionally biased region" description="Polar residues" evidence="2">
    <location>
        <begin position="376"/>
        <end position="401"/>
    </location>
</feature>
<evidence type="ECO:0000313" key="4">
    <source>
        <dbReference type="Proteomes" id="UP000515156"/>
    </source>
</evidence>
<proteinExistence type="predicted"/>
<dbReference type="PANTHER" id="PTHR15286:SF11">
    <property type="entry name" value="RAS ASSOCIATION DOMAIN-CONTAINING PROTEIN 7"/>
    <property type="match status" value="1"/>
</dbReference>
<feature type="coiled-coil region" evidence="1">
    <location>
        <begin position="307"/>
        <end position="348"/>
    </location>
</feature>
<dbReference type="SUPFAM" id="SSF54236">
    <property type="entry name" value="Ubiquitin-like"/>
    <property type="match status" value="1"/>
</dbReference>
<sequence>MELKVWVDGVQRVVCGVSEQTSCQEVVIALAQAIGQTGRYVLIQTLRDKERQLLPHERPLDFLAKCGQYANDVQFLLRRTGPSLIERPSSDSVTESPERTIVRASLPTKPWPGRAELPKKALTFNLGPRDSSELLTKHRLKQQQRNGPESLHAAANSPHTREDLMKMVLKQQEKMHMLGQHSDSLEMEFQQREQDRSSSLEDETLYLERLVRQNESELGAEEFWQNELYMEKDSEKERQEKILQLHNKMQEYTHKIQELTAKIETLEAEIQWESSNRLKDAFSPSPAELQEMLSKMRKELETKTSYSLQLESNLVNVDRAFQEAERNLQSTNQELEELNKELRQCNLQQFILQTGATMTTLQPRSEEGVQPDTTEHSPSVNQGNTGRHFGSTDSPPHSSVKQLFGNPRRLQNPLVSGLAPEVMSSRQSTWS</sequence>
<dbReference type="InterPro" id="IPR033631">
    <property type="entry name" value="RASSF7_RA"/>
</dbReference>
<dbReference type="SMART" id="SM00314">
    <property type="entry name" value="RA"/>
    <property type="match status" value="1"/>
</dbReference>
<dbReference type="InterPro" id="IPR029071">
    <property type="entry name" value="Ubiquitin-like_domsf"/>
</dbReference>
<name>A0A6P7XW10_9AMPH</name>
<dbReference type="InParanoid" id="A0A6P7XW10"/>
<feature type="region of interest" description="Disordered" evidence="2">
    <location>
        <begin position="360"/>
        <end position="431"/>
    </location>
</feature>
<dbReference type="Proteomes" id="UP000515156">
    <property type="component" value="Chromosome 4"/>
</dbReference>
<keyword evidence="4" id="KW-1185">Reference proteome</keyword>
<accession>A0A6P7XW10</accession>
<organism evidence="4 5">
    <name type="scientific">Microcaecilia unicolor</name>
    <dbReference type="NCBI Taxonomy" id="1415580"/>
    <lineage>
        <taxon>Eukaryota</taxon>
        <taxon>Metazoa</taxon>
        <taxon>Chordata</taxon>
        <taxon>Craniata</taxon>
        <taxon>Vertebrata</taxon>
        <taxon>Euteleostomi</taxon>
        <taxon>Amphibia</taxon>
        <taxon>Gymnophiona</taxon>
        <taxon>Siphonopidae</taxon>
        <taxon>Microcaecilia</taxon>
    </lineage>
</organism>
<dbReference type="PANTHER" id="PTHR15286">
    <property type="entry name" value="RAS-ASSOCIATING DOMAIN CONTAINING PROTEIN"/>
    <property type="match status" value="1"/>
</dbReference>
<dbReference type="CDD" id="cd16135">
    <property type="entry name" value="RA_RASSF7"/>
    <property type="match status" value="1"/>
</dbReference>
<dbReference type="RefSeq" id="XP_030057146.1">
    <property type="nucleotide sequence ID" value="XM_030201286.1"/>
</dbReference>
<evidence type="ECO:0000259" key="3">
    <source>
        <dbReference type="PROSITE" id="PS50200"/>
    </source>
</evidence>
<evidence type="ECO:0000313" key="5">
    <source>
        <dbReference type="RefSeq" id="XP_030057146.1"/>
    </source>
</evidence>
<keyword evidence="1" id="KW-0175">Coiled coil</keyword>
<dbReference type="AlphaFoldDB" id="A0A6P7XW10"/>
<gene>
    <name evidence="5" type="primary">RASSF7</name>
</gene>
<reference evidence="5" key="1">
    <citation type="submission" date="2025-08" db="UniProtKB">
        <authorList>
            <consortium name="RefSeq"/>
        </authorList>
    </citation>
    <scope>IDENTIFICATION</scope>
</reference>
<protein>
    <submittedName>
        <fullName evidence="5">Ras association domain-containing protein 7 isoform X1</fullName>
    </submittedName>
</protein>
<dbReference type="PROSITE" id="PS50200">
    <property type="entry name" value="RA"/>
    <property type="match status" value="1"/>
</dbReference>
<feature type="coiled-coil region" evidence="1">
    <location>
        <begin position="242"/>
        <end position="276"/>
    </location>
</feature>
<dbReference type="InterPro" id="IPR033593">
    <property type="entry name" value="N-RASSF"/>
</dbReference>
<evidence type="ECO:0000256" key="2">
    <source>
        <dbReference type="SAM" id="MobiDB-lite"/>
    </source>
</evidence>